<organism evidence="1 2">
    <name type="scientific">Naganishia onofrii</name>
    <dbReference type="NCBI Taxonomy" id="1851511"/>
    <lineage>
        <taxon>Eukaryota</taxon>
        <taxon>Fungi</taxon>
        <taxon>Dikarya</taxon>
        <taxon>Basidiomycota</taxon>
        <taxon>Agaricomycotina</taxon>
        <taxon>Tremellomycetes</taxon>
        <taxon>Filobasidiales</taxon>
        <taxon>Filobasidiaceae</taxon>
        <taxon>Naganishia</taxon>
    </lineage>
</organism>
<name>A0ACC2X0H7_9TREE</name>
<evidence type="ECO:0000313" key="1">
    <source>
        <dbReference type="EMBL" id="KAJ9117080.1"/>
    </source>
</evidence>
<reference evidence="1" key="1">
    <citation type="submission" date="2023-04" db="EMBL/GenBank/DDBJ databases">
        <title>Draft Genome sequencing of Naganishia species isolated from polar environments using Oxford Nanopore Technology.</title>
        <authorList>
            <person name="Leo P."/>
            <person name="Venkateswaran K."/>
        </authorList>
    </citation>
    <scope>NUCLEOTIDE SEQUENCE</scope>
    <source>
        <strain evidence="1">DBVPG 5303</strain>
    </source>
</reference>
<dbReference type="EMBL" id="JASBWV010000033">
    <property type="protein sequence ID" value="KAJ9117080.1"/>
    <property type="molecule type" value="Genomic_DNA"/>
</dbReference>
<comment type="caution">
    <text evidence="1">The sequence shown here is derived from an EMBL/GenBank/DDBJ whole genome shotgun (WGS) entry which is preliminary data.</text>
</comment>
<proteinExistence type="predicted"/>
<keyword evidence="2" id="KW-1185">Reference proteome</keyword>
<gene>
    <name evidence="1" type="ORF">QFC24_006539</name>
</gene>
<evidence type="ECO:0000313" key="2">
    <source>
        <dbReference type="Proteomes" id="UP001234202"/>
    </source>
</evidence>
<dbReference type="Proteomes" id="UP001234202">
    <property type="component" value="Unassembled WGS sequence"/>
</dbReference>
<sequence>MNLQGLSEAFPPQPHWTAQDVPDLSDKVIAITGGYGGIGYYTLKALLDKNAKVYVLGRNESLFDDALIRLASESPPITRKPLFIQCDLSSLHSPVEAARQLSLQEPKLDILFCNAGVMVPPVGSMTEAGRDLQWGTNVMGHWILINNLLPVLLKVWEESNGVDKARVVHTSSSGHQYAPTPTIDWESLKADKNGNAGNGHFRWVLYGQASRAVLLFD</sequence>
<protein>
    <submittedName>
        <fullName evidence="1">Uncharacterized protein</fullName>
    </submittedName>
</protein>
<accession>A0ACC2X0H7</accession>